<dbReference type="Gene3D" id="3.40.1350.10">
    <property type="match status" value="1"/>
</dbReference>
<dbReference type="InterPro" id="IPR007560">
    <property type="entry name" value="Restrct_endonuc_IV_Mrr"/>
</dbReference>
<protein>
    <submittedName>
        <fullName evidence="4">Restriction endonuclease</fullName>
    </submittedName>
</protein>
<feature type="transmembrane region" description="Helical" evidence="2">
    <location>
        <begin position="6"/>
        <end position="22"/>
    </location>
</feature>
<dbReference type="PANTHER" id="PTHR30015:SF6">
    <property type="entry name" value="SLL1429 PROTEIN"/>
    <property type="match status" value="1"/>
</dbReference>
<organism evidence="4 5">
    <name type="scientific">Lapidilactobacillus mulanensis</name>
    <dbReference type="NCBI Taxonomy" id="2485999"/>
    <lineage>
        <taxon>Bacteria</taxon>
        <taxon>Bacillati</taxon>
        <taxon>Bacillota</taxon>
        <taxon>Bacilli</taxon>
        <taxon>Lactobacillales</taxon>
        <taxon>Lactobacillaceae</taxon>
        <taxon>Lapidilactobacillus</taxon>
    </lineage>
</organism>
<keyword evidence="2" id="KW-1133">Transmembrane helix</keyword>
<dbReference type="PANTHER" id="PTHR30015">
    <property type="entry name" value="MRR RESTRICTION SYSTEM PROTEIN"/>
    <property type="match status" value="1"/>
</dbReference>
<evidence type="ECO:0000256" key="2">
    <source>
        <dbReference type="SAM" id="Phobius"/>
    </source>
</evidence>
<gene>
    <name evidence="4" type="ORF">ACFQ4L_03090</name>
</gene>
<keyword evidence="4" id="KW-0540">Nuclease</keyword>
<feature type="transmembrane region" description="Helical" evidence="2">
    <location>
        <begin position="34"/>
        <end position="57"/>
    </location>
</feature>
<dbReference type="SUPFAM" id="SSF52980">
    <property type="entry name" value="Restriction endonuclease-like"/>
    <property type="match status" value="1"/>
</dbReference>
<dbReference type="RefSeq" id="WP_125576265.1">
    <property type="nucleotide sequence ID" value="NZ_JBHTOF010000022.1"/>
</dbReference>
<evidence type="ECO:0000256" key="1">
    <source>
        <dbReference type="ARBA" id="ARBA00022801"/>
    </source>
</evidence>
<accession>A0ABW4DML8</accession>
<keyword evidence="2" id="KW-0472">Membrane</keyword>
<keyword evidence="4" id="KW-0255">Endonuclease</keyword>
<dbReference type="Proteomes" id="UP001597244">
    <property type="component" value="Unassembled WGS sequence"/>
</dbReference>
<evidence type="ECO:0000313" key="4">
    <source>
        <dbReference type="EMBL" id="MFD1465076.1"/>
    </source>
</evidence>
<reference evidence="5" key="1">
    <citation type="journal article" date="2019" name="Int. J. Syst. Evol. Microbiol.">
        <title>The Global Catalogue of Microorganisms (GCM) 10K type strain sequencing project: providing services to taxonomists for standard genome sequencing and annotation.</title>
        <authorList>
            <consortium name="The Broad Institute Genomics Platform"/>
            <consortium name="The Broad Institute Genome Sequencing Center for Infectious Disease"/>
            <person name="Wu L."/>
            <person name="Ma J."/>
        </authorList>
    </citation>
    <scope>NUCLEOTIDE SEQUENCE [LARGE SCALE GENOMIC DNA]</scope>
    <source>
        <strain evidence="5">CCM 8951</strain>
    </source>
</reference>
<evidence type="ECO:0000313" key="5">
    <source>
        <dbReference type="Proteomes" id="UP001597244"/>
    </source>
</evidence>
<keyword evidence="1" id="KW-0378">Hydrolase</keyword>
<comment type="caution">
    <text evidence="4">The sequence shown here is derived from an EMBL/GenBank/DDBJ whole genome shotgun (WGS) entry which is preliminary data.</text>
</comment>
<dbReference type="Pfam" id="PF04471">
    <property type="entry name" value="Mrr_cat"/>
    <property type="match status" value="1"/>
</dbReference>
<dbReference type="InterPro" id="IPR011856">
    <property type="entry name" value="tRNA_endonuc-like_dom_sf"/>
</dbReference>
<dbReference type="GO" id="GO:0004519">
    <property type="term" value="F:endonuclease activity"/>
    <property type="evidence" value="ECO:0007669"/>
    <property type="project" value="UniProtKB-KW"/>
</dbReference>
<feature type="domain" description="Restriction endonuclease type IV Mrr" evidence="3">
    <location>
        <begin position="68"/>
        <end position="178"/>
    </location>
</feature>
<keyword evidence="5" id="KW-1185">Reference proteome</keyword>
<dbReference type="InterPro" id="IPR052906">
    <property type="entry name" value="Type_IV_Methyl-Rstrct_Enzyme"/>
</dbReference>
<proteinExistence type="predicted"/>
<keyword evidence="2" id="KW-0812">Transmembrane</keyword>
<sequence length="190" mass="22191">MRKFRYAASFLYLIIWIVYLFARKYLLLNQQNIVKAWLIIGGLLLLIWWLIFAYLHFFSFKRTTLRQIDKMDGLDFEKYAAELLEKSGFENVEVTPATRDQGVDIKAELKQETYGFQCKRYDHPVDNSAVQEIYTGCAFYHLQNPVVITNTKFTSGAQELAHGVGVELVDREILTQWLEKIKTRKANSAH</sequence>
<dbReference type="EMBL" id="JBHTOF010000022">
    <property type="protein sequence ID" value="MFD1465076.1"/>
    <property type="molecule type" value="Genomic_DNA"/>
</dbReference>
<evidence type="ECO:0000259" key="3">
    <source>
        <dbReference type="Pfam" id="PF04471"/>
    </source>
</evidence>
<name>A0ABW4DML8_9LACO</name>
<dbReference type="InterPro" id="IPR011335">
    <property type="entry name" value="Restrct_endonuc-II-like"/>
</dbReference>